<dbReference type="RefSeq" id="XP_009009110.1">
    <property type="nucleotide sequence ID" value="XM_009010862.1"/>
</dbReference>
<feature type="compositionally biased region" description="Basic and acidic residues" evidence="1">
    <location>
        <begin position="206"/>
        <end position="234"/>
    </location>
</feature>
<proteinExistence type="predicted"/>
<feature type="domain" description="SAP" evidence="2">
    <location>
        <begin position="6"/>
        <end position="40"/>
    </location>
</feature>
<dbReference type="HOGENOM" id="CLU_736247_0_0_1"/>
<dbReference type="PROSITE" id="PS50800">
    <property type="entry name" value="SAP"/>
    <property type="match status" value="1"/>
</dbReference>
<accession>T1FPF4</accession>
<dbReference type="EMBL" id="KB095811">
    <property type="protein sequence ID" value="ESO12390.1"/>
    <property type="molecule type" value="Genomic_DNA"/>
</dbReference>
<gene>
    <name evidence="4" type="primary">20210701</name>
    <name evidence="3" type="ORF">HELRODRAFT_187853</name>
</gene>
<evidence type="ECO:0000313" key="3">
    <source>
        <dbReference type="EMBL" id="ESO12390.1"/>
    </source>
</evidence>
<dbReference type="GeneID" id="20210701"/>
<feature type="compositionally biased region" description="Basic and acidic residues" evidence="1">
    <location>
        <begin position="175"/>
        <end position="191"/>
    </location>
</feature>
<evidence type="ECO:0000256" key="1">
    <source>
        <dbReference type="SAM" id="MobiDB-lite"/>
    </source>
</evidence>
<name>T1FPF4_HELRO</name>
<protein>
    <recommendedName>
        <fullName evidence="2">SAP domain-containing protein</fullName>
    </recommendedName>
</protein>
<dbReference type="PANTHER" id="PTHR47031">
    <property type="entry name" value="SAP DNA-BINDING DOMAIN-CONTAINING PROTEIN"/>
    <property type="match status" value="1"/>
</dbReference>
<feature type="compositionally biased region" description="Polar residues" evidence="1">
    <location>
        <begin position="97"/>
        <end position="125"/>
    </location>
</feature>
<reference evidence="5" key="1">
    <citation type="submission" date="2012-12" db="EMBL/GenBank/DDBJ databases">
        <authorList>
            <person name="Hellsten U."/>
            <person name="Grimwood J."/>
            <person name="Chapman J.A."/>
            <person name="Shapiro H."/>
            <person name="Aerts A."/>
            <person name="Otillar R.P."/>
            <person name="Terry A.Y."/>
            <person name="Boore J.L."/>
            <person name="Simakov O."/>
            <person name="Marletaz F."/>
            <person name="Cho S.-J."/>
            <person name="Edsinger-Gonzales E."/>
            <person name="Havlak P."/>
            <person name="Kuo D.-H."/>
            <person name="Larsson T."/>
            <person name="Lv J."/>
            <person name="Arendt D."/>
            <person name="Savage R."/>
            <person name="Osoegawa K."/>
            <person name="de Jong P."/>
            <person name="Lindberg D.R."/>
            <person name="Seaver E.C."/>
            <person name="Weisblat D.A."/>
            <person name="Putnam N.H."/>
            <person name="Grigoriev I.V."/>
            <person name="Rokhsar D.S."/>
        </authorList>
    </citation>
    <scope>NUCLEOTIDE SEQUENCE</scope>
</reference>
<feature type="compositionally biased region" description="Basic and acidic residues" evidence="1">
    <location>
        <begin position="141"/>
        <end position="152"/>
    </location>
</feature>
<dbReference type="CTD" id="20210701"/>
<dbReference type="EnsemblMetazoa" id="HelroT187853">
    <property type="protein sequence ID" value="HelroP187853"/>
    <property type="gene ID" value="HelroG187853"/>
</dbReference>
<dbReference type="InterPro" id="IPR036361">
    <property type="entry name" value="SAP_dom_sf"/>
</dbReference>
<dbReference type="SUPFAM" id="SSF68906">
    <property type="entry name" value="SAP domain"/>
    <property type="match status" value="1"/>
</dbReference>
<reference evidence="3 5" key="2">
    <citation type="journal article" date="2013" name="Nature">
        <title>Insights into bilaterian evolution from three spiralian genomes.</title>
        <authorList>
            <person name="Simakov O."/>
            <person name="Marletaz F."/>
            <person name="Cho S.J."/>
            <person name="Edsinger-Gonzales E."/>
            <person name="Havlak P."/>
            <person name="Hellsten U."/>
            <person name="Kuo D.H."/>
            <person name="Larsson T."/>
            <person name="Lv J."/>
            <person name="Arendt D."/>
            <person name="Savage R."/>
            <person name="Osoegawa K."/>
            <person name="de Jong P."/>
            <person name="Grimwood J."/>
            <person name="Chapman J.A."/>
            <person name="Shapiro H."/>
            <person name="Aerts A."/>
            <person name="Otillar R.P."/>
            <person name="Terry A.Y."/>
            <person name="Boore J.L."/>
            <person name="Grigoriev I.V."/>
            <person name="Lindberg D.R."/>
            <person name="Seaver E.C."/>
            <person name="Weisblat D.A."/>
            <person name="Putnam N.H."/>
            <person name="Rokhsar D.S."/>
        </authorList>
    </citation>
    <scope>NUCLEOTIDE SEQUENCE</scope>
</reference>
<dbReference type="AlphaFoldDB" id="T1FPF4"/>
<reference evidence="4" key="3">
    <citation type="submission" date="2015-06" db="UniProtKB">
        <authorList>
            <consortium name="EnsemblMetazoa"/>
        </authorList>
    </citation>
    <scope>IDENTIFICATION</scope>
</reference>
<keyword evidence="5" id="KW-1185">Reference proteome</keyword>
<evidence type="ECO:0000313" key="5">
    <source>
        <dbReference type="Proteomes" id="UP000015101"/>
    </source>
</evidence>
<dbReference type="OrthoDB" id="261614at2759"/>
<feature type="region of interest" description="Disordered" evidence="1">
    <location>
        <begin position="52"/>
        <end position="234"/>
    </location>
</feature>
<sequence length="376" mass="42631">MSERDYSKLTVNVLKEELKKRGLDQAGKKADLVSRLESDDLNNSMLSERIYLNEDTTEEADEAAGQTSAEGTNEDPKEDCIETTTEVMNEDKDSTDDSCTMDQPIKNENVSLTQEYSGDLDSSTQHPEESHVDDNSSFSEGMKEISESKEHAFLSQSDFESKEQTLPKQQSDGDAETKCEDMGEDMTKIPEEPQSNNETCASNQKETVEEMETKESADPAAAEEDKKDSKPNAENDVRIANEYCIEMKRDKDEFQLKWKGKKFSVPFIGEIVLDLAREISSRSFQVKQIELKDLKSSCFDDVINESLKFLVDFQSNILDSSKVGFAKFVFKSVEECEKHKNALKGYNENIIIESVKFEGRSFIILKILQVFYLDTL</sequence>
<dbReference type="InParanoid" id="T1FPF4"/>
<dbReference type="EMBL" id="AMQM01000156">
    <property type="status" value="NOT_ANNOTATED_CDS"/>
    <property type="molecule type" value="Genomic_DNA"/>
</dbReference>
<dbReference type="Pfam" id="PF02037">
    <property type="entry name" value="SAP"/>
    <property type="match status" value="1"/>
</dbReference>
<dbReference type="InterPro" id="IPR003034">
    <property type="entry name" value="SAP_dom"/>
</dbReference>
<dbReference type="PANTHER" id="PTHR47031:SF3">
    <property type="entry name" value="SAP DOMAIN-CONTAINING PROTEIN"/>
    <property type="match status" value="1"/>
</dbReference>
<feature type="compositionally biased region" description="Polar residues" evidence="1">
    <location>
        <begin position="193"/>
        <end position="205"/>
    </location>
</feature>
<evidence type="ECO:0000313" key="4">
    <source>
        <dbReference type="EnsemblMetazoa" id="HelroP187853"/>
    </source>
</evidence>
<dbReference type="Gene3D" id="1.10.720.30">
    <property type="entry name" value="SAP domain"/>
    <property type="match status" value="1"/>
</dbReference>
<dbReference type="Proteomes" id="UP000015101">
    <property type="component" value="Unassembled WGS sequence"/>
</dbReference>
<dbReference type="KEGG" id="hro:HELRODRAFT_187853"/>
<dbReference type="SMART" id="SM00513">
    <property type="entry name" value="SAP"/>
    <property type="match status" value="1"/>
</dbReference>
<evidence type="ECO:0000259" key="2">
    <source>
        <dbReference type="PROSITE" id="PS50800"/>
    </source>
</evidence>
<organism evidence="4 5">
    <name type="scientific">Helobdella robusta</name>
    <name type="common">Californian leech</name>
    <dbReference type="NCBI Taxonomy" id="6412"/>
    <lineage>
        <taxon>Eukaryota</taxon>
        <taxon>Metazoa</taxon>
        <taxon>Spiralia</taxon>
        <taxon>Lophotrochozoa</taxon>
        <taxon>Annelida</taxon>
        <taxon>Clitellata</taxon>
        <taxon>Hirudinea</taxon>
        <taxon>Rhynchobdellida</taxon>
        <taxon>Glossiphoniidae</taxon>
        <taxon>Helobdella</taxon>
    </lineage>
</organism>